<name>A0AAE0F0M7_9CHLO</name>
<reference evidence="2 3" key="1">
    <citation type="journal article" date="2015" name="Genome Biol. Evol.">
        <title>Comparative Genomics of a Bacterivorous Green Alga Reveals Evolutionary Causalities and Consequences of Phago-Mixotrophic Mode of Nutrition.</title>
        <authorList>
            <person name="Burns J.A."/>
            <person name="Paasch A."/>
            <person name="Narechania A."/>
            <person name="Kim E."/>
        </authorList>
    </citation>
    <scope>NUCLEOTIDE SEQUENCE [LARGE SCALE GENOMIC DNA]</scope>
    <source>
        <strain evidence="2 3">PLY_AMNH</strain>
    </source>
</reference>
<keyword evidence="3" id="KW-1185">Reference proteome</keyword>
<dbReference type="Proteomes" id="UP001190700">
    <property type="component" value="Unassembled WGS sequence"/>
</dbReference>
<accession>A0AAE0F0M7</accession>
<evidence type="ECO:0000256" key="1">
    <source>
        <dbReference type="SAM" id="MobiDB-lite"/>
    </source>
</evidence>
<proteinExistence type="predicted"/>
<gene>
    <name evidence="2" type="ORF">CYMTET_43054</name>
</gene>
<feature type="compositionally biased region" description="Low complexity" evidence="1">
    <location>
        <begin position="36"/>
        <end position="53"/>
    </location>
</feature>
<evidence type="ECO:0000313" key="3">
    <source>
        <dbReference type="Proteomes" id="UP001190700"/>
    </source>
</evidence>
<feature type="region of interest" description="Disordered" evidence="1">
    <location>
        <begin position="36"/>
        <end position="57"/>
    </location>
</feature>
<protein>
    <submittedName>
        <fullName evidence="2">Uncharacterized protein</fullName>
    </submittedName>
</protein>
<evidence type="ECO:0000313" key="2">
    <source>
        <dbReference type="EMBL" id="KAK3247448.1"/>
    </source>
</evidence>
<organism evidence="2 3">
    <name type="scientific">Cymbomonas tetramitiformis</name>
    <dbReference type="NCBI Taxonomy" id="36881"/>
    <lineage>
        <taxon>Eukaryota</taxon>
        <taxon>Viridiplantae</taxon>
        <taxon>Chlorophyta</taxon>
        <taxon>Pyramimonadophyceae</taxon>
        <taxon>Pyramimonadales</taxon>
        <taxon>Pyramimonadaceae</taxon>
        <taxon>Cymbomonas</taxon>
    </lineage>
</organism>
<dbReference type="EMBL" id="LGRX02028961">
    <property type="protein sequence ID" value="KAK3247448.1"/>
    <property type="molecule type" value="Genomic_DNA"/>
</dbReference>
<sequence length="212" mass="24116">MFRNIAEQLLMKLRVRKSRSTAYLVDDEACVSDDIGNNASASSSEGNMAAEAGPAPQRVKRVVERHPYEFLVREKLEKGLRYQSFTIDTRDHEDHTFCGVMCDLRSKSLLPMDYIEVHSVWIRGGLGEITIWYTEDTYLGKHECGEMWTRVYKGHHEESMDDLVQITLNMPIKVSGGKGCGLYVHSTLDGDQAIVYDNQVRAAQHNDRLTKC</sequence>
<comment type="caution">
    <text evidence="2">The sequence shown here is derived from an EMBL/GenBank/DDBJ whole genome shotgun (WGS) entry which is preliminary data.</text>
</comment>
<dbReference type="AlphaFoldDB" id="A0AAE0F0M7"/>